<dbReference type="RefSeq" id="WP_302930273.1">
    <property type="nucleotide sequence ID" value="NZ_JAJEPW010000120.1"/>
</dbReference>
<dbReference type="AlphaFoldDB" id="A0AAE3AEL6"/>
<feature type="coiled-coil region" evidence="1">
    <location>
        <begin position="54"/>
        <end position="101"/>
    </location>
</feature>
<protein>
    <submittedName>
        <fullName evidence="2">Uncharacterized protein</fullName>
    </submittedName>
</protein>
<reference evidence="2" key="1">
    <citation type="submission" date="2021-10" db="EMBL/GenBank/DDBJ databases">
        <title>Anaerobic single-cell dispensing facilitates the cultivation of human gut bacteria.</title>
        <authorList>
            <person name="Afrizal A."/>
        </authorList>
    </citation>
    <scope>NUCLEOTIDE SEQUENCE</scope>
    <source>
        <strain evidence="2">CLA-AA-H272</strain>
    </source>
</reference>
<keyword evidence="3" id="KW-1185">Reference proteome</keyword>
<dbReference type="EMBL" id="JAJEPW010000120">
    <property type="protein sequence ID" value="MCC2131176.1"/>
    <property type="molecule type" value="Genomic_DNA"/>
</dbReference>
<proteinExistence type="predicted"/>
<accession>A0AAE3AEL6</accession>
<evidence type="ECO:0000256" key="1">
    <source>
        <dbReference type="SAM" id="Coils"/>
    </source>
</evidence>
<gene>
    <name evidence="2" type="ORF">LKD37_17040</name>
</gene>
<organism evidence="2 3">
    <name type="scientific">Brotocaccenecus cirricatena</name>
    <dbReference type="NCBI Taxonomy" id="3064195"/>
    <lineage>
        <taxon>Bacteria</taxon>
        <taxon>Bacillati</taxon>
        <taxon>Bacillota</taxon>
        <taxon>Clostridia</taxon>
        <taxon>Eubacteriales</taxon>
        <taxon>Oscillospiraceae</taxon>
        <taxon>Brotocaccenecus</taxon>
    </lineage>
</organism>
<name>A0AAE3AEL6_9FIRM</name>
<evidence type="ECO:0000313" key="3">
    <source>
        <dbReference type="Proteomes" id="UP001199319"/>
    </source>
</evidence>
<comment type="caution">
    <text evidence="2">The sequence shown here is derived from an EMBL/GenBank/DDBJ whole genome shotgun (WGS) entry which is preliminary data.</text>
</comment>
<dbReference type="Proteomes" id="UP001199319">
    <property type="component" value="Unassembled WGS sequence"/>
</dbReference>
<sequence>MVRRENIPWEELQRLNAQGWSYRRLAEKYGVSSSAIGRRAVLEGWHGTNDQRANARLRNLAARLRRQAEQRLTEDLDTREIKELTAVLRELMNLQQTLEGQQPGGVVRVELAEETEDWSL</sequence>
<keyword evidence="1" id="KW-0175">Coiled coil</keyword>
<evidence type="ECO:0000313" key="2">
    <source>
        <dbReference type="EMBL" id="MCC2131176.1"/>
    </source>
</evidence>